<dbReference type="AlphaFoldDB" id="A0A9D1HIG3"/>
<comment type="cofactor">
    <cofactor evidence="1">
        <name>pyridoxal 5'-phosphate</name>
        <dbReference type="ChEBI" id="CHEBI:597326"/>
    </cofactor>
</comment>
<organism evidence="8 9">
    <name type="scientific">Candidatus Avidehalobacter gallistercoris</name>
    <dbReference type="NCBI Taxonomy" id="2840694"/>
    <lineage>
        <taxon>Bacteria</taxon>
        <taxon>Bacillati</taxon>
        <taxon>Bacillota</taxon>
        <taxon>Clostridia</taxon>
        <taxon>Eubacteriales</taxon>
        <taxon>Peptococcaceae</taxon>
        <taxon>Peptococcaceae incertae sedis</taxon>
        <taxon>Candidatus Avidehalobacter</taxon>
    </lineage>
</organism>
<dbReference type="InterPro" id="IPR015424">
    <property type="entry name" value="PyrdxlP-dep_Trfase"/>
</dbReference>
<comment type="similarity">
    <text evidence="2">Belongs to the class-V pyridoxal-phosphate-dependent aminotransferase family. NifS/IscS subfamily.</text>
</comment>
<dbReference type="SUPFAM" id="SSF53383">
    <property type="entry name" value="PLP-dependent transferases"/>
    <property type="match status" value="1"/>
</dbReference>
<evidence type="ECO:0000256" key="1">
    <source>
        <dbReference type="ARBA" id="ARBA00001933"/>
    </source>
</evidence>
<dbReference type="InterPro" id="IPR015421">
    <property type="entry name" value="PyrdxlP-dep_Trfase_major"/>
</dbReference>
<dbReference type="PANTHER" id="PTHR11601">
    <property type="entry name" value="CYSTEINE DESULFURYLASE FAMILY MEMBER"/>
    <property type="match status" value="1"/>
</dbReference>
<comment type="caution">
    <text evidence="8">The sequence shown here is derived from an EMBL/GenBank/DDBJ whole genome shotgun (WGS) entry which is preliminary data.</text>
</comment>
<evidence type="ECO:0000256" key="4">
    <source>
        <dbReference type="ARBA" id="ARBA00022898"/>
    </source>
</evidence>
<dbReference type="GO" id="GO:0046872">
    <property type="term" value="F:metal ion binding"/>
    <property type="evidence" value="ECO:0007669"/>
    <property type="project" value="UniProtKB-KW"/>
</dbReference>
<sequence>MTKKRQEIYFDNSGTTQVIEPVADFAYQLMREEFGNPSAAYARGLKAEKLLAEARRRVAETLDVNPAEIFFTSGGTESDNLALRGVMQANRRRGKHLIVSAVEHPAVLNTAKALQDEGYEVDFLPVDANCQVDARNLQKLLRPDTVLVSVMLVNNEVGAVQPIAELAHVLKDAKSPALLHVDAVQGYGKMVVSAPKLGADLLSVSGHKFHAPKGTGFLYIRNGVHITPQLTGGGQEAGMRCGTENLPGICALGLAAKMAYDELDKRLDRVAEVRETLLNGLGDFPGWHLNSPEGALPNVVNISFEGVKSEVLLHMLEDEGLLVSAGSACAAKRDKLSHVLQAMGYDRRRIEGAIRFSFSYLNTVEEAERAAVIVKRQVNELREVLQPKRR</sequence>
<dbReference type="Pfam" id="PF00266">
    <property type="entry name" value="Aminotran_5"/>
    <property type="match status" value="1"/>
</dbReference>
<keyword evidence="4" id="KW-0663">Pyridoxal phosphate</keyword>
<reference evidence="8" key="1">
    <citation type="submission" date="2020-10" db="EMBL/GenBank/DDBJ databases">
        <authorList>
            <person name="Gilroy R."/>
        </authorList>
    </citation>
    <scope>NUCLEOTIDE SEQUENCE</scope>
    <source>
        <strain evidence="8">2830</strain>
    </source>
</reference>
<feature type="domain" description="Aminotransferase class V" evidence="7">
    <location>
        <begin position="8"/>
        <end position="369"/>
    </location>
</feature>
<accession>A0A9D1HIG3</accession>
<dbReference type="GO" id="GO:0031071">
    <property type="term" value="F:cysteine desulfurase activity"/>
    <property type="evidence" value="ECO:0007669"/>
    <property type="project" value="UniProtKB-ARBA"/>
</dbReference>
<evidence type="ECO:0000256" key="3">
    <source>
        <dbReference type="ARBA" id="ARBA00022723"/>
    </source>
</evidence>
<evidence type="ECO:0000259" key="7">
    <source>
        <dbReference type="Pfam" id="PF00266"/>
    </source>
</evidence>
<keyword evidence="3" id="KW-0479">Metal-binding</keyword>
<dbReference type="FunFam" id="3.40.640.10:FF:000084">
    <property type="entry name" value="IscS-like cysteine desulfurase"/>
    <property type="match status" value="1"/>
</dbReference>
<protein>
    <submittedName>
        <fullName evidence="8">Cysteine desulfurase</fullName>
    </submittedName>
</protein>
<dbReference type="PANTHER" id="PTHR11601:SF50">
    <property type="entry name" value="CYSTEINE DESULFURASE ISCS 2-RELATED"/>
    <property type="match status" value="1"/>
</dbReference>
<keyword evidence="5" id="KW-0408">Iron</keyword>
<gene>
    <name evidence="8" type="ORF">IAB00_00455</name>
</gene>
<evidence type="ECO:0000313" key="8">
    <source>
        <dbReference type="EMBL" id="HIU09717.1"/>
    </source>
</evidence>
<dbReference type="InterPro" id="IPR015422">
    <property type="entry name" value="PyrdxlP-dep_Trfase_small"/>
</dbReference>
<name>A0A9D1HIG3_9FIRM</name>
<dbReference type="Gene3D" id="3.90.1150.10">
    <property type="entry name" value="Aspartate Aminotransferase, domain 1"/>
    <property type="match status" value="1"/>
</dbReference>
<keyword evidence="6" id="KW-0411">Iron-sulfur</keyword>
<proteinExistence type="inferred from homology"/>
<dbReference type="Proteomes" id="UP000824124">
    <property type="component" value="Unassembled WGS sequence"/>
</dbReference>
<dbReference type="Gene3D" id="3.40.640.10">
    <property type="entry name" value="Type I PLP-dependent aspartate aminotransferase-like (Major domain)"/>
    <property type="match status" value="1"/>
</dbReference>
<dbReference type="GO" id="GO:0051536">
    <property type="term" value="F:iron-sulfur cluster binding"/>
    <property type="evidence" value="ECO:0007669"/>
    <property type="project" value="UniProtKB-KW"/>
</dbReference>
<dbReference type="Gene3D" id="1.10.260.50">
    <property type="match status" value="1"/>
</dbReference>
<dbReference type="InterPro" id="IPR016454">
    <property type="entry name" value="Cysteine_dSase"/>
</dbReference>
<dbReference type="EMBL" id="DVMH01000003">
    <property type="protein sequence ID" value="HIU09717.1"/>
    <property type="molecule type" value="Genomic_DNA"/>
</dbReference>
<evidence type="ECO:0000256" key="5">
    <source>
        <dbReference type="ARBA" id="ARBA00023004"/>
    </source>
</evidence>
<evidence type="ECO:0000256" key="2">
    <source>
        <dbReference type="ARBA" id="ARBA00006490"/>
    </source>
</evidence>
<evidence type="ECO:0000256" key="6">
    <source>
        <dbReference type="ARBA" id="ARBA00023014"/>
    </source>
</evidence>
<evidence type="ECO:0000313" key="9">
    <source>
        <dbReference type="Proteomes" id="UP000824124"/>
    </source>
</evidence>
<dbReference type="InterPro" id="IPR000192">
    <property type="entry name" value="Aminotrans_V_dom"/>
</dbReference>
<reference evidence="8" key="2">
    <citation type="journal article" date="2021" name="PeerJ">
        <title>Extensive microbial diversity within the chicken gut microbiome revealed by metagenomics and culture.</title>
        <authorList>
            <person name="Gilroy R."/>
            <person name="Ravi A."/>
            <person name="Getino M."/>
            <person name="Pursley I."/>
            <person name="Horton D.L."/>
            <person name="Alikhan N.F."/>
            <person name="Baker D."/>
            <person name="Gharbi K."/>
            <person name="Hall N."/>
            <person name="Watson M."/>
            <person name="Adriaenssens E.M."/>
            <person name="Foster-Nyarko E."/>
            <person name="Jarju S."/>
            <person name="Secka A."/>
            <person name="Antonio M."/>
            <person name="Oren A."/>
            <person name="Chaudhuri R.R."/>
            <person name="La Ragione R."/>
            <person name="Hildebrand F."/>
            <person name="Pallen M.J."/>
        </authorList>
    </citation>
    <scope>NUCLEOTIDE SEQUENCE</scope>
    <source>
        <strain evidence="8">2830</strain>
    </source>
</reference>
<dbReference type="PIRSF" id="PIRSF005572">
    <property type="entry name" value="NifS"/>
    <property type="match status" value="1"/>
</dbReference>